<keyword evidence="2" id="KW-1185">Reference proteome</keyword>
<dbReference type="EMBL" id="BPLQ01007383">
    <property type="protein sequence ID" value="GIY29762.1"/>
    <property type="molecule type" value="Genomic_DNA"/>
</dbReference>
<sequence length="105" mass="12430">MLKKLIKIPRRHFCNALSNERKNSKAVLYNVSSPNQCNPGPELLISSRLWNFADICIRRRLETFTSRRPGFPRICSVGQRLQRGFGRSSFETMFWCFVCRRKKYL</sequence>
<protein>
    <submittedName>
        <fullName evidence="1">Uncharacterized protein</fullName>
    </submittedName>
</protein>
<organism evidence="1 2">
    <name type="scientific">Caerostris darwini</name>
    <dbReference type="NCBI Taxonomy" id="1538125"/>
    <lineage>
        <taxon>Eukaryota</taxon>
        <taxon>Metazoa</taxon>
        <taxon>Ecdysozoa</taxon>
        <taxon>Arthropoda</taxon>
        <taxon>Chelicerata</taxon>
        <taxon>Arachnida</taxon>
        <taxon>Araneae</taxon>
        <taxon>Araneomorphae</taxon>
        <taxon>Entelegynae</taxon>
        <taxon>Araneoidea</taxon>
        <taxon>Araneidae</taxon>
        <taxon>Caerostris</taxon>
    </lineage>
</organism>
<proteinExistence type="predicted"/>
<evidence type="ECO:0000313" key="2">
    <source>
        <dbReference type="Proteomes" id="UP001054837"/>
    </source>
</evidence>
<reference evidence="1 2" key="1">
    <citation type="submission" date="2021-06" db="EMBL/GenBank/DDBJ databases">
        <title>Caerostris darwini draft genome.</title>
        <authorList>
            <person name="Kono N."/>
            <person name="Arakawa K."/>
        </authorList>
    </citation>
    <scope>NUCLEOTIDE SEQUENCE [LARGE SCALE GENOMIC DNA]</scope>
</reference>
<dbReference type="Proteomes" id="UP001054837">
    <property type="component" value="Unassembled WGS sequence"/>
</dbReference>
<gene>
    <name evidence="1" type="ORF">CDAR_280061</name>
</gene>
<evidence type="ECO:0000313" key="1">
    <source>
        <dbReference type="EMBL" id="GIY29762.1"/>
    </source>
</evidence>
<name>A0AAV4SAD0_9ARAC</name>
<comment type="caution">
    <text evidence="1">The sequence shown here is derived from an EMBL/GenBank/DDBJ whole genome shotgun (WGS) entry which is preliminary data.</text>
</comment>
<accession>A0AAV4SAD0</accession>
<dbReference type="AlphaFoldDB" id="A0AAV4SAD0"/>